<evidence type="ECO:0000313" key="3">
    <source>
        <dbReference type="EMBL" id="PPJ35802.1"/>
    </source>
</evidence>
<dbReference type="Pfam" id="PF20182">
    <property type="entry name" value="DUF6545"/>
    <property type="match status" value="1"/>
</dbReference>
<dbReference type="AlphaFoldDB" id="A0A2S6AKQ4"/>
<keyword evidence="1" id="KW-0812">Transmembrane</keyword>
<reference evidence="3 4" key="1">
    <citation type="submission" date="2018-02" db="EMBL/GenBank/DDBJ databases">
        <title>8 Nocardia nova and 1 Nocardia cyriacigeorgica strain used for evolution to TMP-SMX.</title>
        <authorList>
            <person name="Mehta H."/>
            <person name="Weng J."/>
            <person name="Shamoo Y."/>
        </authorList>
    </citation>
    <scope>NUCLEOTIDE SEQUENCE [LARGE SCALE GENOMIC DNA]</scope>
    <source>
        <strain evidence="3 4">MDA3139</strain>
    </source>
</reference>
<evidence type="ECO:0000259" key="2">
    <source>
        <dbReference type="Pfam" id="PF20182"/>
    </source>
</evidence>
<accession>A0A2S6AKQ4</accession>
<feature type="domain" description="DUF6545" evidence="2">
    <location>
        <begin position="174"/>
        <end position="302"/>
    </location>
</feature>
<evidence type="ECO:0000256" key="1">
    <source>
        <dbReference type="SAM" id="Phobius"/>
    </source>
</evidence>
<dbReference type="EMBL" id="PSZC01000018">
    <property type="protein sequence ID" value="PPJ35802.1"/>
    <property type="molecule type" value="Genomic_DNA"/>
</dbReference>
<organism evidence="3 4">
    <name type="scientific">Nocardia nova</name>
    <dbReference type="NCBI Taxonomy" id="37330"/>
    <lineage>
        <taxon>Bacteria</taxon>
        <taxon>Bacillati</taxon>
        <taxon>Actinomycetota</taxon>
        <taxon>Actinomycetes</taxon>
        <taxon>Mycobacteriales</taxon>
        <taxon>Nocardiaceae</taxon>
        <taxon>Nocardia</taxon>
    </lineage>
</organism>
<sequence>MAQIVWTTHLVPSEASAPAMAWVSSRRVTAVMVAVAAVMGILFFLAPVHDEVHAIDFDDHYATEPMVVAFLLVYLSAFGWANIRLFLMCRTWLPHARHHFWLRCGLILITVGSLLAGGGYAGGKAIALALTWLGRDAHTLSINVAPALASLGAALDLIGFGLPSLAPPAVAALGRSRARSQLLPLWRALSTAFPDTVQAAPAARLSTREQLYGRVIETRDGLLRLQPYLTEEVAARSQQVVLQLKISPRERPAAVEAARIAFALRAFHAGQPASNLGDTFSAPEPPTLEGELKWLTAVASAYNGSLLTVVSAEAGDETVASAE</sequence>
<protein>
    <recommendedName>
        <fullName evidence="2">DUF6545 domain-containing protein</fullName>
    </recommendedName>
</protein>
<dbReference type="InterPro" id="IPR046675">
    <property type="entry name" value="DUF6545"/>
</dbReference>
<dbReference type="InterPro" id="IPR050039">
    <property type="entry name" value="MAB_1171c-like"/>
</dbReference>
<keyword evidence="1" id="KW-0472">Membrane</keyword>
<feature type="transmembrane region" description="Helical" evidence="1">
    <location>
        <begin position="28"/>
        <end position="46"/>
    </location>
</feature>
<gene>
    <name evidence="3" type="ORF">C5E45_23590</name>
</gene>
<comment type="caution">
    <text evidence="3">The sequence shown here is derived from an EMBL/GenBank/DDBJ whole genome shotgun (WGS) entry which is preliminary data.</text>
</comment>
<evidence type="ECO:0000313" key="4">
    <source>
        <dbReference type="Proteomes" id="UP000239874"/>
    </source>
</evidence>
<dbReference type="NCBIfam" id="NF042915">
    <property type="entry name" value="MAB_1171c_fam"/>
    <property type="match status" value="1"/>
</dbReference>
<feature type="transmembrane region" description="Helical" evidence="1">
    <location>
        <begin position="66"/>
        <end position="88"/>
    </location>
</feature>
<proteinExistence type="predicted"/>
<feature type="transmembrane region" description="Helical" evidence="1">
    <location>
        <begin position="100"/>
        <end position="121"/>
    </location>
</feature>
<dbReference type="Proteomes" id="UP000239874">
    <property type="component" value="Unassembled WGS sequence"/>
</dbReference>
<keyword evidence="1" id="KW-1133">Transmembrane helix</keyword>
<name>A0A2S6AKQ4_9NOCA</name>